<sequence>MISSGRASLSRCWSSAHSCRHVFSSSGRRWPPERRTSRSCLLYQALVRHTDGGVAVVCGPSWATGSDGIILLEVQPENGRPQPATSLLSPGARLS</sequence>
<accession>A0ABZ2QY77</accession>
<feature type="region of interest" description="Disordered" evidence="1">
    <location>
        <begin position="75"/>
        <end position="95"/>
    </location>
</feature>
<dbReference type="Proteomes" id="UP001626628">
    <property type="component" value="Chromosome"/>
</dbReference>
<evidence type="ECO:0000313" key="2">
    <source>
        <dbReference type="EMBL" id="WXK80935.1"/>
    </source>
</evidence>
<keyword evidence="3" id="KW-1185">Reference proteome</keyword>
<gene>
    <name evidence="2" type="ORF">WAB15_35730</name>
</gene>
<proteinExistence type="predicted"/>
<evidence type="ECO:0000313" key="3">
    <source>
        <dbReference type="Proteomes" id="UP001626628"/>
    </source>
</evidence>
<dbReference type="EMBL" id="CP147982">
    <property type="protein sequence ID" value="WXK80935.1"/>
    <property type="molecule type" value="Genomic_DNA"/>
</dbReference>
<evidence type="ECO:0000256" key="1">
    <source>
        <dbReference type="SAM" id="MobiDB-lite"/>
    </source>
</evidence>
<name>A0ABZ2QY77_9ACTN</name>
<reference evidence="2 3" key="1">
    <citation type="submission" date="2024-03" db="EMBL/GenBank/DDBJ databases">
        <title>The complete genome of Streptomyces sirii sp.nov.</title>
        <authorList>
            <person name="Zakalyukina Y.V."/>
            <person name="Belik A.R."/>
            <person name="Biryukov M.V."/>
            <person name="Baturina O.A."/>
            <person name="Kabilov M.R."/>
        </authorList>
    </citation>
    <scope>NUCLEOTIDE SEQUENCE [LARGE SCALE GENOMIC DNA]</scope>
    <source>
        <strain evidence="2 3">BP-8</strain>
    </source>
</reference>
<organism evidence="2 3">
    <name type="scientific">Streptomyces sirii</name>
    <dbReference type="NCBI Taxonomy" id="3127701"/>
    <lineage>
        <taxon>Bacteria</taxon>
        <taxon>Bacillati</taxon>
        <taxon>Actinomycetota</taxon>
        <taxon>Actinomycetes</taxon>
        <taxon>Kitasatosporales</taxon>
        <taxon>Streptomycetaceae</taxon>
        <taxon>Streptomyces</taxon>
    </lineage>
</organism>
<protein>
    <submittedName>
        <fullName evidence="2">Uncharacterized protein</fullName>
    </submittedName>
</protein>
<dbReference type="RefSeq" id="WP_407288833.1">
    <property type="nucleotide sequence ID" value="NZ_CP147982.1"/>
</dbReference>